<dbReference type="AlphaFoldDB" id="A0AAN9IQ47"/>
<dbReference type="EMBL" id="JAYKXN010000005">
    <property type="protein sequence ID" value="KAK7284096.1"/>
    <property type="molecule type" value="Genomic_DNA"/>
</dbReference>
<comment type="caution">
    <text evidence="2">The sequence shown here is derived from an EMBL/GenBank/DDBJ whole genome shotgun (WGS) entry which is preliminary data.</text>
</comment>
<keyword evidence="3" id="KW-1185">Reference proteome</keyword>
<accession>A0AAN9IQ47</accession>
<feature type="transmembrane region" description="Helical" evidence="1">
    <location>
        <begin position="72"/>
        <end position="94"/>
    </location>
</feature>
<keyword evidence="1" id="KW-0472">Membrane</keyword>
<evidence type="ECO:0000313" key="2">
    <source>
        <dbReference type="EMBL" id="KAK7284096.1"/>
    </source>
</evidence>
<protein>
    <recommendedName>
        <fullName evidence="4">Transmembrane protein</fullName>
    </recommendedName>
</protein>
<name>A0AAN9IQ47_CLITE</name>
<organism evidence="2 3">
    <name type="scientific">Clitoria ternatea</name>
    <name type="common">Butterfly pea</name>
    <dbReference type="NCBI Taxonomy" id="43366"/>
    <lineage>
        <taxon>Eukaryota</taxon>
        <taxon>Viridiplantae</taxon>
        <taxon>Streptophyta</taxon>
        <taxon>Embryophyta</taxon>
        <taxon>Tracheophyta</taxon>
        <taxon>Spermatophyta</taxon>
        <taxon>Magnoliopsida</taxon>
        <taxon>eudicotyledons</taxon>
        <taxon>Gunneridae</taxon>
        <taxon>Pentapetalae</taxon>
        <taxon>rosids</taxon>
        <taxon>fabids</taxon>
        <taxon>Fabales</taxon>
        <taxon>Fabaceae</taxon>
        <taxon>Papilionoideae</taxon>
        <taxon>50 kb inversion clade</taxon>
        <taxon>NPAAA clade</taxon>
        <taxon>indigoferoid/millettioid clade</taxon>
        <taxon>Phaseoleae</taxon>
        <taxon>Clitoria</taxon>
    </lineage>
</organism>
<dbReference type="Proteomes" id="UP001359559">
    <property type="component" value="Unassembled WGS sequence"/>
</dbReference>
<proteinExistence type="predicted"/>
<keyword evidence="1" id="KW-0812">Transmembrane</keyword>
<evidence type="ECO:0000256" key="1">
    <source>
        <dbReference type="SAM" id="Phobius"/>
    </source>
</evidence>
<evidence type="ECO:0000313" key="3">
    <source>
        <dbReference type="Proteomes" id="UP001359559"/>
    </source>
</evidence>
<gene>
    <name evidence="2" type="ORF">RJT34_18835</name>
</gene>
<keyword evidence="1" id="KW-1133">Transmembrane helix</keyword>
<reference evidence="2 3" key="1">
    <citation type="submission" date="2024-01" db="EMBL/GenBank/DDBJ databases">
        <title>The genomes of 5 underutilized Papilionoideae crops provide insights into root nodulation and disease resistance.</title>
        <authorList>
            <person name="Yuan L."/>
        </authorList>
    </citation>
    <scope>NUCLEOTIDE SEQUENCE [LARGE SCALE GENOMIC DNA]</scope>
    <source>
        <strain evidence="2">LY-2023</strain>
        <tissue evidence="2">Leaf</tissue>
    </source>
</reference>
<feature type="transmembrane region" description="Helical" evidence="1">
    <location>
        <begin position="6"/>
        <end position="24"/>
    </location>
</feature>
<evidence type="ECO:0008006" key="4">
    <source>
        <dbReference type="Google" id="ProtNLM"/>
    </source>
</evidence>
<sequence>MQARALYKHTVNFSVVHFFFCVYLCTVSVRRDWTISRAMNARRLVWITAFKFILSRSFVQSCWWLWNSFVLGYVFICLLLFSIHGCGAVIRFGFQSDNDLISDLV</sequence>